<evidence type="ECO:0000313" key="4">
    <source>
        <dbReference type="RefSeq" id="XP_005094522.1"/>
    </source>
</evidence>
<dbReference type="InterPro" id="IPR035897">
    <property type="entry name" value="Toll_tir_struct_dom_sf"/>
</dbReference>
<evidence type="ECO:0000256" key="1">
    <source>
        <dbReference type="SAM" id="MobiDB-lite"/>
    </source>
</evidence>
<dbReference type="Pfam" id="PF13676">
    <property type="entry name" value="TIR_2"/>
    <property type="match status" value="1"/>
</dbReference>
<dbReference type="Gene3D" id="1.25.10.10">
    <property type="entry name" value="Leucine-rich Repeat Variant"/>
    <property type="match status" value="1"/>
</dbReference>
<dbReference type="Gene3D" id="3.40.50.10140">
    <property type="entry name" value="Toll/interleukin-1 receptor homology (TIR) domain"/>
    <property type="match status" value="1"/>
</dbReference>
<dbReference type="RefSeq" id="XP_005094522.1">
    <property type="nucleotide sequence ID" value="XM_005094465.2"/>
</dbReference>
<dbReference type="SUPFAM" id="SSF52200">
    <property type="entry name" value="Toll/Interleukin receptor TIR domain"/>
    <property type="match status" value="1"/>
</dbReference>
<dbReference type="InterPro" id="IPR011989">
    <property type="entry name" value="ARM-like"/>
</dbReference>
<accession>A0ABM0JIN6</accession>
<dbReference type="Proteomes" id="UP000694888">
    <property type="component" value="Unplaced"/>
</dbReference>
<evidence type="ECO:0000259" key="2">
    <source>
        <dbReference type="Pfam" id="PF13676"/>
    </source>
</evidence>
<proteinExistence type="predicted"/>
<dbReference type="InterPro" id="IPR000157">
    <property type="entry name" value="TIR_dom"/>
</dbReference>
<dbReference type="GeneID" id="101851026"/>
<feature type="compositionally biased region" description="Polar residues" evidence="1">
    <location>
        <begin position="1"/>
        <end position="23"/>
    </location>
</feature>
<gene>
    <name evidence="4" type="primary">LOC101851026</name>
</gene>
<reference evidence="4" key="1">
    <citation type="submission" date="2025-08" db="UniProtKB">
        <authorList>
            <consortium name="RefSeq"/>
        </authorList>
    </citation>
    <scope>IDENTIFICATION</scope>
</reference>
<feature type="compositionally biased region" description="Polar residues" evidence="1">
    <location>
        <begin position="65"/>
        <end position="85"/>
    </location>
</feature>
<dbReference type="PANTHER" id="PTHR46270:SF2">
    <property type="entry name" value="TIR DOMAIN-CONTAINING PROTEIN"/>
    <property type="match status" value="1"/>
</dbReference>
<feature type="region of interest" description="Disordered" evidence="1">
    <location>
        <begin position="1"/>
        <end position="101"/>
    </location>
</feature>
<dbReference type="InterPro" id="IPR016024">
    <property type="entry name" value="ARM-type_fold"/>
</dbReference>
<dbReference type="SUPFAM" id="SSF48371">
    <property type="entry name" value="ARM repeat"/>
    <property type="match status" value="1"/>
</dbReference>
<organism evidence="3 4">
    <name type="scientific">Aplysia californica</name>
    <name type="common">California sea hare</name>
    <dbReference type="NCBI Taxonomy" id="6500"/>
    <lineage>
        <taxon>Eukaryota</taxon>
        <taxon>Metazoa</taxon>
        <taxon>Spiralia</taxon>
        <taxon>Lophotrochozoa</taxon>
        <taxon>Mollusca</taxon>
        <taxon>Gastropoda</taxon>
        <taxon>Heterobranchia</taxon>
        <taxon>Euthyneura</taxon>
        <taxon>Tectipleura</taxon>
        <taxon>Aplysiida</taxon>
        <taxon>Aplysioidea</taxon>
        <taxon>Aplysiidae</taxon>
        <taxon>Aplysia</taxon>
    </lineage>
</organism>
<sequence>MGSASSTMFGSSQRKGSRASSIKQAAPSAKGDDQLKLQSSQKLGKPRNNGEDSPTEPAAPKRTTDGQTQRNNDNDASLPKTSAPQNDAPVLKDESDQESKNLKADLERELLKLDLNPQNLLSCMKLLTENQNLCEAFMSGVKSVIHLRDGDKTQLEKYLQILNEHFHSATPKNRTLLADFVAHLNFCEDSYKISRSILDQAGLVNFNDTFVVGLRKMLEVDISCLTYLRYHWWNFSDSSTKFAAGAATVGILKELVQDIVNLVGTDGKKLRHSLTFETAIGTLHNMAKLPDLRQMFRDLEVVTVLGHFLDYKEETKVTMLVLLTLSLIIDEDQNHLLISHDAVLDLVIMLTVRAWKLSEHRYDGFSAEELIQGLSGFSRNDEIKKLLVNKGVLSLVLTILTTGDEKEIEAGANLLWQLSFDEENKSKIKDDKELMEAIETLSRKSSNKKITRALQGTLWVLKMGKREIEAPHKKKKLAQPDSSTTSSNLHIMISYNWSDQKKLIEVRDSLKSRGYNMWMDIDNLSGSTLQGMAEAVEQSEIVLVCMSEKYKESPNCRSEAEYAFSLQKPIIPLLMQLEYKPDGWLGILLGTKLFFNFSGKYPFEEKINDLVKEIGQRGKLLEVPSVDHPDGAIVKASAALVSSPPQSSASDSATLNVVDWITENKLGKYACLRSLTSEQLLFLKKLSSRAPEFYYSFILDLLSGKVSESDLAGLIAITGAVEKIKISR</sequence>
<feature type="compositionally biased region" description="Basic and acidic residues" evidence="1">
    <location>
        <begin position="90"/>
        <end position="101"/>
    </location>
</feature>
<feature type="domain" description="TIR" evidence="2">
    <location>
        <begin position="491"/>
        <end position="610"/>
    </location>
</feature>
<dbReference type="PANTHER" id="PTHR46270">
    <property type="entry name" value="ARMADILLO-TYPE FOLD-RELATED"/>
    <property type="match status" value="1"/>
</dbReference>
<evidence type="ECO:0000313" key="3">
    <source>
        <dbReference type="Proteomes" id="UP000694888"/>
    </source>
</evidence>
<protein>
    <submittedName>
        <fullName evidence="4">Uncharacterized protein LOC101851026 isoform X1</fullName>
    </submittedName>
</protein>
<keyword evidence="3" id="KW-1185">Reference proteome</keyword>
<name>A0ABM0JIN6_APLCA</name>